<comment type="cofactor">
    <cofactor evidence="1">
        <name>[4Fe-4S] cluster</name>
        <dbReference type="ChEBI" id="CHEBI:49883"/>
    </cofactor>
</comment>
<evidence type="ECO:0000256" key="2">
    <source>
        <dbReference type="ARBA" id="ARBA00022485"/>
    </source>
</evidence>
<accession>A0A1B6GGZ0</accession>
<evidence type="ECO:0000256" key="7">
    <source>
        <dbReference type="ARBA" id="ARBA00023014"/>
    </source>
</evidence>
<dbReference type="GO" id="GO:0006270">
    <property type="term" value="P:DNA replication initiation"/>
    <property type="evidence" value="ECO:0007669"/>
    <property type="project" value="TreeGrafter"/>
</dbReference>
<evidence type="ECO:0000259" key="8">
    <source>
        <dbReference type="Pfam" id="PF04104"/>
    </source>
</evidence>
<dbReference type="PANTHER" id="PTHR10537">
    <property type="entry name" value="DNA PRIMASE LARGE SUBUNIT"/>
    <property type="match status" value="1"/>
</dbReference>
<feature type="domain" description="DNA primase large subunit C-terminal" evidence="8">
    <location>
        <begin position="249"/>
        <end position="428"/>
    </location>
</feature>
<protein>
    <recommendedName>
        <fullName evidence="8">DNA primase large subunit C-terminal domain-containing protein</fullName>
    </recommendedName>
</protein>
<dbReference type="EMBL" id="GECZ01008060">
    <property type="protein sequence ID" value="JAS61709.1"/>
    <property type="molecule type" value="Transcribed_RNA"/>
</dbReference>
<dbReference type="AlphaFoldDB" id="A0A1B6GGZ0"/>
<keyword evidence="4" id="KW-0235">DNA replication</keyword>
<dbReference type="InterPro" id="IPR058560">
    <property type="entry name" value="DNA_primase_C"/>
</dbReference>
<keyword evidence="7" id="KW-0411">Iron-sulfur</keyword>
<proteinExistence type="predicted"/>
<dbReference type="GO" id="GO:0046872">
    <property type="term" value="F:metal ion binding"/>
    <property type="evidence" value="ECO:0007669"/>
    <property type="project" value="UniProtKB-KW"/>
</dbReference>
<keyword evidence="2" id="KW-0004">4Fe-4S</keyword>
<evidence type="ECO:0000256" key="1">
    <source>
        <dbReference type="ARBA" id="ARBA00001966"/>
    </source>
</evidence>
<keyword evidence="6" id="KW-0408">Iron</keyword>
<dbReference type="Gene3D" id="1.20.930.80">
    <property type="match status" value="1"/>
</dbReference>
<sequence>MLYIKPPRGDIQLSELHECVITRINYFLLRYQQDPAVSQNDLKFEYLQIGTALDRIGHFILRLLSLESQLVKEFIISSEATFTIERLEFLSSEQIVQLIKTTLRHIDEVDELSKDDTLWKIQIKYIFNQIKSAFKSAHIRDFKHDVSCTEYILKIPFEMCVSLVAKREVQLERGKVIVPCGKWKRFLRCFFEAHVKREIRKMESKGFGGEIITDQRLIELRDIVHKKLLKCTTNGSNKGKISLTDLNKVKTLFPPCMGYLYSNLKINHRLSHHARFNFSLFLKDIGMTLNESIAFWQEEYSKPSKCGGKCSHSWQKDGAKYIYSIRHLYGLEGKRANYYSPSCSKIQNNNLGPSEEGGCPFLTFDHCKLKNSLDPSVIQNQETFEKIMFLSSQNKPKAACEFYRKTLMKTASSTSLTDKEHKTPVEYFVILHKHSSLDFR</sequence>
<dbReference type="Pfam" id="PF04104">
    <property type="entry name" value="DNA_primase_lrg"/>
    <property type="match status" value="1"/>
</dbReference>
<dbReference type="InterPro" id="IPR007238">
    <property type="entry name" value="DNA_primase_lsu_euk/arc"/>
</dbReference>
<evidence type="ECO:0000256" key="3">
    <source>
        <dbReference type="ARBA" id="ARBA00022515"/>
    </source>
</evidence>
<dbReference type="PANTHER" id="PTHR10537:SF4">
    <property type="entry name" value="DNA PRIMASE LARGE SUBUNIT"/>
    <property type="match status" value="1"/>
</dbReference>
<organism evidence="9">
    <name type="scientific">Cuerna arida</name>
    <dbReference type="NCBI Taxonomy" id="1464854"/>
    <lineage>
        <taxon>Eukaryota</taxon>
        <taxon>Metazoa</taxon>
        <taxon>Ecdysozoa</taxon>
        <taxon>Arthropoda</taxon>
        <taxon>Hexapoda</taxon>
        <taxon>Insecta</taxon>
        <taxon>Pterygota</taxon>
        <taxon>Neoptera</taxon>
        <taxon>Paraneoptera</taxon>
        <taxon>Hemiptera</taxon>
        <taxon>Auchenorrhyncha</taxon>
        <taxon>Membracoidea</taxon>
        <taxon>Cicadellidae</taxon>
        <taxon>Cicadellinae</taxon>
        <taxon>Proconiini</taxon>
        <taxon>Cuerna</taxon>
    </lineage>
</organism>
<evidence type="ECO:0000313" key="9">
    <source>
        <dbReference type="EMBL" id="JAS61709.1"/>
    </source>
</evidence>
<evidence type="ECO:0000256" key="6">
    <source>
        <dbReference type="ARBA" id="ARBA00023004"/>
    </source>
</evidence>
<dbReference type="Pfam" id="PF26466">
    <property type="entry name" value="DNA_primase_lrg_N"/>
    <property type="match status" value="1"/>
</dbReference>
<dbReference type="GO" id="GO:0005658">
    <property type="term" value="C:alpha DNA polymerase:primase complex"/>
    <property type="evidence" value="ECO:0007669"/>
    <property type="project" value="TreeGrafter"/>
</dbReference>
<keyword evidence="5" id="KW-0479">Metal-binding</keyword>
<evidence type="ECO:0000256" key="5">
    <source>
        <dbReference type="ARBA" id="ARBA00022723"/>
    </source>
</evidence>
<reference evidence="9" key="1">
    <citation type="submission" date="2015-11" db="EMBL/GenBank/DDBJ databases">
        <title>De novo transcriptome assembly of four potential Pierce s Disease insect vectors from Arizona vineyards.</title>
        <authorList>
            <person name="Tassone E.E."/>
        </authorList>
    </citation>
    <scope>NUCLEOTIDE SEQUENCE</scope>
</reference>
<evidence type="ECO:0000256" key="4">
    <source>
        <dbReference type="ARBA" id="ARBA00022705"/>
    </source>
</evidence>
<dbReference type="GO" id="GO:0006269">
    <property type="term" value="P:DNA replication, synthesis of primer"/>
    <property type="evidence" value="ECO:0007669"/>
    <property type="project" value="UniProtKB-KW"/>
</dbReference>
<dbReference type="GO" id="GO:0051539">
    <property type="term" value="F:4 iron, 4 sulfur cluster binding"/>
    <property type="evidence" value="ECO:0007669"/>
    <property type="project" value="UniProtKB-KW"/>
</dbReference>
<keyword evidence="3" id="KW-0639">Primosome</keyword>
<gene>
    <name evidence="9" type="ORF">g.13042</name>
</gene>
<name>A0A1B6GGZ0_9HEMI</name>